<keyword evidence="3" id="KW-0378">Hydrolase</keyword>
<dbReference type="PANTHER" id="PTHR30408:SF12">
    <property type="entry name" value="TYPE I RESTRICTION ENZYME MJAVIII SPECIFICITY SUBUNIT"/>
    <property type="match status" value="1"/>
</dbReference>
<accession>A0ABW5RVA6</accession>
<dbReference type="Gene3D" id="3.90.220.20">
    <property type="entry name" value="DNA methylase specificity domains"/>
    <property type="match status" value="1"/>
</dbReference>
<evidence type="ECO:0000313" key="3">
    <source>
        <dbReference type="EMBL" id="MFD2682602.1"/>
    </source>
</evidence>
<keyword evidence="2" id="KW-0238">DNA-binding</keyword>
<proteinExistence type="predicted"/>
<dbReference type="PANTHER" id="PTHR30408">
    <property type="entry name" value="TYPE-1 RESTRICTION ENZYME ECOKI SPECIFICITY PROTEIN"/>
    <property type="match status" value="1"/>
</dbReference>
<dbReference type="RefSeq" id="WP_377937250.1">
    <property type="nucleotide sequence ID" value="NZ_JBHUMF010000031.1"/>
</dbReference>
<keyword evidence="1" id="KW-0680">Restriction system</keyword>
<dbReference type="SUPFAM" id="SSF116734">
    <property type="entry name" value="DNA methylase specificity domain"/>
    <property type="match status" value="1"/>
</dbReference>
<keyword evidence="3" id="KW-0540">Nuclease</keyword>
<name>A0ABW5RVA6_9BACI</name>
<dbReference type="EMBL" id="JBHUMF010000031">
    <property type="protein sequence ID" value="MFD2682602.1"/>
    <property type="molecule type" value="Genomic_DNA"/>
</dbReference>
<dbReference type="GO" id="GO:0004519">
    <property type="term" value="F:endonuclease activity"/>
    <property type="evidence" value="ECO:0007669"/>
    <property type="project" value="UniProtKB-KW"/>
</dbReference>
<evidence type="ECO:0000256" key="2">
    <source>
        <dbReference type="ARBA" id="ARBA00023125"/>
    </source>
</evidence>
<dbReference type="InterPro" id="IPR052021">
    <property type="entry name" value="Type-I_RS_S_subunit"/>
</dbReference>
<evidence type="ECO:0000256" key="1">
    <source>
        <dbReference type="ARBA" id="ARBA00022747"/>
    </source>
</evidence>
<gene>
    <name evidence="3" type="ORF">ACFSUL_17830</name>
</gene>
<protein>
    <submittedName>
        <fullName evidence="3">Restriction endonuclease subunit S</fullName>
    </submittedName>
</protein>
<keyword evidence="3" id="KW-0255">Endonuclease</keyword>
<sequence>MVLGDIARIKTGLVLSRKKAKDEYDIKAKYRLLSLKNVSDEGIINTDSFEEFNSNDELDDHYFTKEGDVLMRLSHPNTSVYIGKEHNGLLIPSYFAIIKVDMNKYLPEYIAWYLNTFEVKKELERSQSGSRIPSTNKNVLKTLPVVKTTISKQKAFIELFRLHQQEKLLYKRLLEEKEVWFKGISRQILEDTN</sequence>
<organism evidence="3 4">
    <name type="scientific">Bacillus seohaeanensis</name>
    <dbReference type="NCBI Taxonomy" id="284580"/>
    <lineage>
        <taxon>Bacteria</taxon>
        <taxon>Bacillati</taxon>
        <taxon>Bacillota</taxon>
        <taxon>Bacilli</taxon>
        <taxon>Bacillales</taxon>
        <taxon>Bacillaceae</taxon>
        <taxon>Bacillus</taxon>
    </lineage>
</organism>
<evidence type="ECO:0000313" key="4">
    <source>
        <dbReference type="Proteomes" id="UP001597506"/>
    </source>
</evidence>
<keyword evidence="4" id="KW-1185">Reference proteome</keyword>
<dbReference type="CDD" id="cd16961">
    <property type="entry name" value="RMtype1_S_TRD-CR_like"/>
    <property type="match status" value="1"/>
</dbReference>
<comment type="caution">
    <text evidence="3">The sequence shown here is derived from an EMBL/GenBank/DDBJ whole genome shotgun (WGS) entry which is preliminary data.</text>
</comment>
<dbReference type="InterPro" id="IPR044946">
    <property type="entry name" value="Restrct_endonuc_typeI_TRD_sf"/>
</dbReference>
<dbReference type="Proteomes" id="UP001597506">
    <property type="component" value="Unassembled WGS sequence"/>
</dbReference>
<reference evidence="4" key="1">
    <citation type="journal article" date="2019" name="Int. J. Syst. Evol. Microbiol.">
        <title>The Global Catalogue of Microorganisms (GCM) 10K type strain sequencing project: providing services to taxonomists for standard genome sequencing and annotation.</title>
        <authorList>
            <consortium name="The Broad Institute Genomics Platform"/>
            <consortium name="The Broad Institute Genome Sequencing Center for Infectious Disease"/>
            <person name="Wu L."/>
            <person name="Ma J."/>
        </authorList>
    </citation>
    <scope>NUCLEOTIDE SEQUENCE [LARGE SCALE GENOMIC DNA]</scope>
    <source>
        <strain evidence="4">KCTC 3913</strain>
    </source>
</reference>